<keyword evidence="5 11" id="KW-0032">Aminotransferase</keyword>
<evidence type="ECO:0000256" key="2">
    <source>
        <dbReference type="ARBA" id="ARBA00004998"/>
    </source>
</evidence>
<evidence type="ECO:0000256" key="8">
    <source>
        <dbReference type="ARBA" id="ARBA00022679"/>
    </source>
</evidence>
<reference evidence="12 13" key="1">
    <citation type="journal article" date="2014" name="Arch. Microbiol.">
        <title>Bacillus mesophilum sp. nov., strain IITR-54T, a novel 4-chlorobiphenyl dechlorinating bacterium.</title>
        <authorList>
            <person name="Manickam N."/>
            <person name="Singh N.K."/>
            <person name="Bajaj A."/>
            <person name="Kumar R.M."/>
            <person name="Kaur G."/>
            <person name="Kaur N."/>
            <person name="Bala M."/>
            <person name="Kumar A."/>
            <person name="Mayilraj S."/>
        </authorList>
    </citation>
    <scope>NUCLEOTIDE SEQUENCE [LARGE SCALE GENOMIC DNA]</scope>
    <source>
        <strain evidence="12 13">IITR-54</strain>
    </source>
</reference>
<evidence type="ECO:0000256" key="5">
    <source>
        <dbReference type="ARBA" id="ARBA00022576"/>
    </source>
</evidence>
<comment type="subcellular location">
    <subcellularLocation>
        <location evidence="11">Cytoplasm</location>
    </subcellularLocation>
</comment>
<evidence type="ECO:0000313" key="13">
    <source>
        <dbReference type="Proteomes" id="UP000441354"/>
    </source>
</evidence>
<dbReference type="NCBIfam" id="TIGR01885">
    <property type="entry name" value="Orn_aminotrans"/>
    <property type="match status" value="1"/>
</dbReference>
<dbReference type="EMBL" id="WBOT01000003">
    <property type="protein sequence ID" value="KAB2333055.1"/>
    <property type="molecule type" value="Genomic_DNA"/>
</dbReference>
<dbReference type="Pfam" id="PF00202">
    <property type="entry name" value="Aminotran_3"/>
    <property type="match status" value="1"/>
</dbReference>
<name>A0A7V7RMC2_9BACI</name>
<dbReference type="InterPro" id="IPR050103">
    <property type="entry name" value="Class-III_PLP-dep_AT"/>
</dbReference>
<dbReference type="PROSITE" id="PS00600">
    <property type="entry name" value="AA_TRANSFER_CLASS_3"/>
    <property type="match status" value="1"/>
</dbReference>
<evidence type="ECO:0000256" key="7">
    <source>
        <dbReference type="ARBA" id="ARBA00022650"/>
    </source>
</evidence>
<keyword evidence="4 11" id="KW-0963">Cytoplasm</keyword>
<dbReference type="GO" id="GO:0004587">
    <property type="term" value="F:ornithine aminotransferase activity"/>
    <property type="evidence" value="ECO:0007669"/>
    <property type="project" value="UniProtKB-UniRule"/>
</dbReference>
<dbReference type="OrthoDB" id="9807885at2"/>
<evidence type="ECO:0000256" key="9">
    <source>
        <dbReference type="ARBA" id="ARBA00022898"/>
    </source>
</evidence>
<feature type="modified residue" description="N6-(pyridoxal phosphate)lysine" evidence="11">
    <location>
        <position position="254"/>
    </location>
</feature>
<dbReference type="Gene3D" id="3.40.640.10">
    <property type="entry name" value="Type I PLP-dependent aspartate aminotransferase-like (Major domain)"/>
    <property type="match status" value="1"/>
</dbReference>
<dbReference type="AlphaFoldDB" id="A0A7V7RMC2"/>
<keyword evidence="6 11" id="KW-0028">Amino-acid biosynthesis</keyword>
<proteinExistence type="inferred from homology"/>
<dbReference type="PANTHER" id="PTHR11986">
    <property type="entry name" value="AMINOTRANSFERASE CLASS III"/>
    <property type="match status" value="1"/>
</dbReference>
<comment type="similarity">
    <text evidence="11">Belongs to the class-III pyridoxal-phosphate-dependent aminotransferase family. OAT subfamily.</text>
</comment>
<keyword evidence="13" id="KW-1185">Reference proteome</keyword>
<dbReference type="CDD" id="cd00610">
    <property type="entry name" value="OAT_like"/>
    <property type="match status" value="1"/>
</dbReference>
<evidence type="ECO:0000256" key="4">
    <source>
        <dbReference type="ARBA" id="ARBA00022490"/>
    </source>
</evidence>
<evidence type="ECO:0000256" key="10">
    <source>
        <dbReference type="ARBA" id="ARBA00030587"/>
    </source>
</evidence>
<evidence type="ECO:0000313" key="12">
    <source>
        <dbReference type="EMBL" id="KAB2333055.1"/>
    </source>
</evidence>
<dbReference type="SUPFAM" id="SSF53383">
    <property type="entry name" value="PLP-dependent transferases"/>
    <property type="match status" value="1"/>
</dbReference>
<keyword evidence="8 11" id="KW-0808">Transferase</keyword>
<dbReference type="NCBIfam" id="NF003145">
    <property type="entry name" value="PRK04073.1"/>
    <property type="match status" value="1"/>
</dbReference>
<dbReference type="EC" id="2.6.1.13" evidence="3 11"/>
<dbReference type="Proteomes" id="UP000441354">
    <property type="component" value="Unassembled WGS sequence"/>
</dbReference>
<dbReference type="RefSeq" id="WP_151574515.1">
    <property type="nucleotide sequence ID" value="NZ_WBOT01000003.1"/>
</dbReference>
<dbReference type="HAMAP" id="MF_01689">
    <property type="entry name" value="Ornith_aminotrans_3"/>
    <property type="match status" value="1"/>
</dbReference>
<dbReference type="InterPro" id="IPR015424">
    <property type="entry name" value="PyrdxlP-dep_Trfase"/>
</dbReference>
<dbReference type="InterPro" id="IPR015421">
    <property type="entry name" value="PyrdxlP-dep_Trfase_major"/>
</dbReference>
<comment type="catalytic activity">
    <reaction evidence="11">
        <text>a 2-oxocarboxylate + L-ornithine = L-glutamate 5-semialdehyde + an L-alpha-amino acid</text>
        <dbReference type="Rhea" id="RHEA:13877"/>
        <dbReference type="ChEBI" id="CHEBI:35179"/>
        <dbReference type="ChEBI" id="CHEBI:46911"/>
        <dbReference type="ChEBI" id="CHEBI:58066"/>
        <dbReference type="ChEBI" id="CHEBI:59869"/>
        <dbReference type="EC" id="2.6.1.13"/>
    </reaction>
</comment>
<dbReference type="PIRSF" id="PIRSF000521">
    <property type="entry name" value="Transaminase_4ab_Lys_Orn"/>
    <property type="match status" value="1"/>
</dbReference>
<dbReference type="GO" id="GO:0042802">
    <property type="term" value="F:identical protein binding"/>
    <property type="evidence" value="ECO:0007669"/>
    <property type="project" value="TreeGrafter"/>
</dbReference>
<comment type="function">
    <text evidence="11">Catalyzes the interconversion of ornithine to glutamate semialdehyde.</text>
</comment>
<keyword evidence="9 11" id="KW-0663">Pyridoxal phosphate</keyword>
<comment type="pathway">
    <text evidence="2 11">Amino-acid biosynthesis; L-proline biosynthesis; L-glutamate 5-semialdehyde from L-ornithine: step 1/1.</text>
</comment>
<evidence type="ECO:0000256" key="3">
    <source>
        <dbReference type="ARBA" id="ARBA00012924"/>
    </source>
</evidence>
<dbReference type="InterPro" id="IPR034757">
    <property type="entry name" value="Ornith_aminotrans_bact"/>
</dbReference>
<dbReference type="InterPro" id="IPR010164">
    <property type="entry name" value="Orn_aminotrans"/>
</dbReference>
<dbReference type="InterPro" id="IPR005814">
    <property type="entry name" value="Aminotrans_3"/>
</dbReference>
<dbReference type="UniPathway" id="UPA00098">
    <property type="reaction ID" value="UER00358"/>
</dbReference>
<comment type="cofactor">
    <cofactor evidence="1 11">
        <name>pyridoxal 5'-phosphate</name>
        <dbReference type="ChEBI" id="CHEBI:597326"/>
    </cofactor>
</comment>
<accession>A0A7V7RMC2</accession>
<dbReference type="FunFam" id="3.40.640.10:FF:000011">
    <property type="entry name" value="Ornithine aminotransferase"/>
    <property type="match status" value="1"/>
</dbReference>
<keyword evidence="7 11" id="KW-0641">Proline biosynthesis</keyword>
<dbReference type="GO" id="GO:0030170">
    <property type="term" value="F:pyridoxal phosphate binding"/>
    <property type="evidence" value="ECO:0007669"/>
    <property type="project" value="UniProtKB-UniRule"/>
</dbReference>
<evidence type="ECO:0000256" key="6">
    <source>
        <dbReference type="ARBA" id="ARBA00022605"/>
    </source>
</evidence>
<dbReference type="PANTHER" id="PTHR11986:SF18">
    <property type="entry name" value="ORNITHINE AMINOTRANSFERASE, MITOCHONDRIAL"/>
    <property type="match status" value="1"/>
</dbReference>
<evidence type="ECO:0000256" key="1">
    <source>
        <dbReference type="ARBA" id="ARBA00001933"/>
    </source>
</evidence>
<dbReference type="InterPro" id="IPR049704">
    <property type="entry name" value="Aminotrans_3_PPA_site"/>
</dbReference>
<gene>
    <name evidence="11" type="primary">rocD</name>
    <name evidence="12" type="ORF">F7732_13015</name>
</gene>
<dbReference type="InterPro" id="IPR015422">
    <property type="entry name" value="PyrdxlP-dep_Trfase_small"/>
</dbReference>
<sequence length="395" mass="43408">MKSKTLIEQTEKYGAHNYHPLPIVIAKAEGVWVEDPEGNKYMDMLSAYSAVNQGHRHPKIIQALKEQADRVTLTSRAFHNDQLGPWYEMICELTGMDMALPMNTGAEAVETAVKAARRWAYDVKGVAENQAEIIACVGNFHGRTMTAVSLSSEEEYKRGFGPMLPGIKLVPYGDLDALQEAITENTAAFLIEPIQGEAGIIIPTEGFMKKAYDLCKEKNVLFIADEIQAGLARTGKMLACEWEDIKPDMYILGKALGGGVFPISCVTAGKEVLGVFNPGSHGSTFGGNPMACAVSIASIDVLKNEKLAERSLELGEYFMQNLKEINNPIIKEVRGRGLFIGVELTEAARPFCEELKQEGLLCKETHDTVIRFAPPLIISKEDLDWAIAKVKKVLS</sequence>
<organism evidence="12 13">
    <name type="scientific">Bacillus mesophilum</name>
    <dbReference type="NCBI Taxonomy" id="1071718"/>
    <lineage>
        <taxon>Bacteria</taxon>
        <taxon>Bacillati</taxon>
        <taxon>Bacillota</taxon>
        <taxon>Bacilli</taxon>
        <taxon>Bacillales</taxon>
        <taxon>Bacillaceae</taxon>
        <taxon>Bacillus</taxon>
    </lineage>
</organism>
<evidence type="ECO:0000256" key="11">
    <source>
        <dbReference type="HAMAP-Rule" id="MF_01689"/>
    </source>
</evidence>
<dbReference type="GO" id="GO:0005737">
    <property type="term" value="C:cytoplasm"/>
    <property type="evidence" value="ECO:0007669"/>
    <property type="project" value="UniProtKB-SubCell"/>
</dbReference>
<comment type="caution">
    <text evidence="12">The sequence shown here is derived from an EMBL/GenBank/DDBJ whole genome shotgun (WGS) entry which is preliminary data.</text>
</comment>
<protein>
    <recommendedName>
        <fullName evidence="3 11">Ornithine aminotransferase</fullName>
        <shortName evidence="11">OAT</shortName>
        <ecNumber evidence="3 11">2.6.1.13</ecNumber>
    </recommendedName>
    <alternativeName>
        <fullName evidence="10 11">Ornithine--oxo-acid aminotransferase</fullName>
    </alternativeName>
</protein>
<dbReference type="GO" id="GO:0055129">
    <property type="term" value="P:L-proline biosynthetic process"/>
    <property type="evidence" value="ECO:0007669"/>
    <property type="project" value="UniProtKB-UniRule"/>
</dbReference>
<dbReference type="Gene3D" id="3.90.1150.10">
    <property type="entry name" value="Aspartate Aminotransferase, domain 1"/>
    <property type="match status" value="1"/>
</dbReference>